<feature type="transmembrane region" description="Helical" evidence="5">
    <location>
        <begin position="147"/>
        <end position="172"/>
    </location>
</feature>
<evidence type="ECO:0000313" key="6">
    <source>
        <dbReference type="EMBL" id="MCR2746047.1"/>
    </source>
</evidence>
<dbReference type="PANTHER" id="PTHR43483">
    <property type="entry name" value="MEMBRANE TRANSPORTER PROTEIN HI_0806-RELATED"/>
    <property type="match status" value="1"/>
</dbReference>
<keyword evidence="3 5" id="KW-1133">Transmembrane helix</keyword>
<organism evidence="6 7">
    <name type="scientific">Limnobacter parvus</name>
    <dbReference type="NCBI Taxonomy" id="2939690"/>
    <lineage>
        <taxon>Bacteria</taxon>
        <taxon>Pseudomonadati</taxon>
        <taxon>Pseudomonadota</taxon>
        <taxon>Betaproteobacteria</taxon>
        <taxon>Burkholderiales</taxon>
        <taxon>Burkholderiaceae</taxon>
        <taxon>Limnobacter</taxon>
    </lineage>
</organism>
<evidence type="ECO:0000256" key="5">
    <source>
        <dbReference type="RuleBase" id="RU363041"/>
    </source>
</evidence>
<name>A0ABT1XFI8_9BURK</name>
<reference evidence="6" key="1">
    <citation type="submission" date="2022-07" db="EMBL/GenBank/DDBJ databases">
        <authorList>
            <person name="Xamxidin M."/>
        </authorList>
    </citation>
    <scope>NUCLEOTIDE SEQUENCE</scope>
    <source>
        <strain evidence="6">YS8-69</strain>
    </source>
</reference>
<dbReference type="Proteomes" id="UP001165267">
    <property type="component" value="Unassembled WGS sequence"/>
</dbReference>
<feature type="transmembrane region" description="Helical" evidence="5">
    <location>
        <begin position="251"/>
        <end position="268"/>
    </location>
</feature>
<dbReference type="PANTHER" id="PTHR43483:SF3">
    <property type="entry name" value="MEMBRANE TRANSPORTER PROTEIN HI_0806-RELATED"/>
    <property type="match status" value="1"/>
</dbReference>
<dbReference type="RefSeq" id="WP_257511291.1">
    <property type="nucleotide sequence ID" value="NZ_JANKHG010000015.1"/>
</dbReference>
<comment type="caution">
    <text evidence="6">The sequence shown here is derived from an EMBL/GenBank/DDBJ whole genome shotgun (WGS) entry which is preliminary data.</text>
</comment>
<gene>
    <name evidence="6" type="ORF">NSP04_05235</name>
</gene>
<feature type="transmembrane region" description="Helical" evidence="5">
    <location>
        <begin position="111"/>
        <end position="127"/>
    </location>
</feature>
<feature type="transmembrane region" description="Helical" evidence="5">
    <location>
        <begin position="79"/>
        <end position="99"/>
    </location>
</feature>
<dbReference type="InterPro" id="IPR002781">
    <property type="entry name" value="TM_pro_TauE-like"/>
</dbReference>
<feature type="transmembrane region" description="Helical" evidence="5">
    <location>
        <begin position="51"/>
        <end position="73"/>
    </location>
</feature>
<comment type="subcellular location">
    <subcellularLocation>
        <location evidence="5">Cell membrane</location>
        <topology evidence="5">Multi-pass membrane protein</topology>
    </subcellularLocation>
    <subcellularLocation>
        <location evidence="1">Membrane</location>
        <topology evidence="1">Multi-pass membrane protein</topology>
    </subcellularLocation>
</comment>
<proteinExistence type="inferred from homology"/>
<accession>A0ABT1XFI8</accession>
<evidence type="ECO:0000256" key="4">
    <source>
        <dbReference type="ARBA" id="ARBA00023136"/>
    </source>
</evidence>
<feature type="transmembrane region" description="Helical" evidence="5">
    <location>
        <begin position="216"/>
        <end position="239"/>
    </location>
</feature>
<feature type="transmembrane region" description="Helical" evidence="5">
    <location>
        <begin position="184"/>
        <end position="204"/>
    </location>
</feature>
<comment type="similarity">
    <text evidence="5">Belongs to the 4-toluene sulfonate uptake permease (TSUP) (TC 2.A.102) family.</text>
</comment>
<evidence type="ECO:0000256" key="1">
    <source>
        <dbReference type="ARBA" id="ARBA00004141"/>
    </source>
</evidence>
<keyword evidence="7" id="KW-1185">Reference proteome</keyword>
<evidence type="ECO:0000256" key="3">
    <source>
        <dbReference type="ARBA" id="ARBA00022989"/>
    </source>
</evidence>
<evidence type="ECO:0000256" key="2">
    <source>
        <dbReference type="ARBA" id="ARBA00022692"/>
    </source>
</evidence>
<keyword evidence="4 5" id="KW-0472">Membrane</keyword>
<protein>
    <recommendedName>
        <fullName evidence="5">Probable membrane transporter protein</fullName>
    </recommendedName>
</protein>
<sequence length="271" mass="28239">MTFDPVFIVSLLVLGVVSGVLAGLLGIGGGMLLVPFLTFLMVGQGVPVEHVVHSSIATSLAIIIFTSISSMRAHHKAGAVRWDIVKFLTPGILLGGFIGSKIVSYLPTRELALVFGVFVFFSAYQMFADKKPKPTRTLPKAAGLAGVGTVIGTVSSIVGAGGGFISVPFMVWSNVSLRNAVATSAALGLPIAVFASIGYVVNGWHLEGMPAGSLGYVYLPAVVCVAGLSVFFAPVGARLAHTLPVKKIKRIFAILLTFIAVSMIYKAATGF</sequence>
<dbReference type="EMBL" id="JANKHG010000015">
    <property type="protein sequence ID" value="MCR2746047.1"/>
    <property type="molecule type" value="Genomic_DNA"/>
</dbReference>
<dbReference type="Pfam" id="PF01925">
    <property type="entry name" value="TauE"/>
    <property type="match status" value="1"/>
</dbReference>
<keyword evidence="2 5" id="KW-0812">Transmembrane</keyword>
<feature type="transmembrane region" description="Helical" evidence="5">
    <location>
        <begin position="6"/>
        <end position="39"/>
    </location>
</feature>
<keyword evidence="5" id="KW-1003">Cell membrane</keyword>
<evidence type="ECO:0000313" key="7">
    <source>
        <dbReference type="Proteomes" id="UP001165267"/>
    </source>
</evidence>